<dbReference type="AlphaFoldDB" id="A0A0E9Q753"/>
<evidence type="ECO:0000313" key="1">
    <source>
        <dbReference type="EMBL" id="JAH12175.1"/>
    </source>
</evidence>
<accession>A0A0E9Q753</accession>
<reference evidence="1" key="1">
    <citation type="submission" date="2014-11" db="EMBL/GenBank/DDBJ databases">
        <authorList>
            <person name="Amaro Gonzalez C."/>
        </authorList>
    </citation>
    <scope>NUCLEOTIDE SEQUENCE</scope>
</reference>
<organism evidence="1">
    <name type="scientific">Anguilla anguilla</name>
    <name type="common">European freshwater eel</name>
    <name type="synonym">Muraena anguilla</name>
    <dbReference type="NCBI Taxonomy" id="7936"/>
    <lineage>
        <taxon>Eukaryota</taxon>
        <taxon>Metazoa</taxon>
        <taxon>Chordata</taxon>
        <taxon>Craniata</taxon>
        <taxon>Vertebrata</taxon>
        <taxon>Euteleostomi</taxon>
        <taxon>Actinopterygii</taxon>
        <taxon>Neopterygii</taxon>
        <taxon>Teleostei</taxon>
        <taxon>Anguilliformes</taxon>
        <taxon>Anguillidae</taxon>
        <taxon>Anguilla</taxon>
    </lineage>
</organism>
<reference evidence="1" key="2">
    <citation type="journal article" date="2015" name="Fish Shellfish Immunol.">
        <title>Early steps in the European eel (Anguilla anguilla)-Vibrio vulnificus interaction in the gills: Role of the RtxA13 toxin.</title>
        <authorList>
            <person name="Callol A."/>
            <person name="Pajuelo D."/>
            <person name="Ebbesson L."/>
            <person name="Teles M."/>
            <person name="MacKenzie S."/>
            <person name="Amaro C."/>
        </authorList>
    </citation>
    <scope>NUCLEOTIDE SEQUENCE</scope>
</reference>
<protein>
    <submittedName>
        <fullName evidence="1">Uncharacterized protein</fullName>
    </submittedName>
</protein>
<proteinExistence type="predicted"/>
<sequence>MHPSQVQFLYIWYGQPNTFPGFFKYEPLVSFEKSKNKHHFNPLLF</sequence>
<dbReference type="EMBL" id="GBXM01096402">
    <property type="protein sequence ID" value="JAH12175.1"/>
    <property type="molecule type" value="Transcribed_RNA"/>
</dbReference>
<name>A0A0E9Q753_ANGAN</name>